<feature type="compositionally biased region" description="Low complexity" evidence="6">
    <location>
        <begin position="643"/>
        <end position="657"/>
    </location>
</feature>
<dbReference type="InterPro" id="IPR037245">
    <property type="entry name" value="FIP-RBD_C_sf"/>
</dbReference>
<keyword evidence="5" id="KW-0653">Protein transport</keyword>
<evidence type="ECO:0000259" key="7">
    <source>
        <dbReference type="PROSITE" id="PS50004"/>
    </source>
</evidence>
<dbReference type="AlphaFoldDB" id="A0A8B7PFL3"/>
<evidence type="ECO:0000313" key="9">
    <source>
        <dbReference type="Proteomes" id="UP000694843"/>
    </source>
</evidence>
<evidence type="ECO:0000256" key="2">
    <source>
        <dbReference type="ARBA" id="ARBA00022448"/>
    </source>
</evidence>
<reference evidence="10" key="1">
    <citation type="submission" date="2025-08" db="UniProtKB">
        <authorList>
            <consortium name="RefSeq"/>
        </authorList>
    </citation>
    <scope>IDENTIFICATION</scope>
    <source>
        <tissue evidence="10">Whole organism</tissue>
    </source>
</reference>
<keyword evidence="2" id="KW-0813">Transport</keyword>
<feature type="region of interest" description="Disordered" evidence="6">
    <location>
        <begin position="179"/>
        <end position="385"/>
    </location>
</feature>
<dbReference type="FunFam" id="2.60.40.150:FF:000151">
    <property type="entry name" value="Rab11 family-interacting protein 1"/>
    <property type="match status" value="1"/>
</dbReference>
<feature type="compositionally biased region" description="Polar residues" evidence="6">
    <location>
        <begin position="512"/>
        <end position="530"/>
    </location>
</feature>
<dbReference type="PROSITE" id="PS51511">
    <property type="entry name" value="FIP_RBD"/>
    <property type="match status" value="1"/>
</dbReference>
<dbReference type="PANTHER" id="PTHR15746:SF23">
    <property type="entry name" value="RAB11 INTERACTING PROTEIN, ISOFORM A"/>
    <property type="match status" value="1"/>
</dbReference>
<evidence type="ECO:0000256" key="1">
    <source>
        <dbReference type="ARBA" id="ARBA00004172"/>
    </source>
</evidence>
<dbReference type="SMART" id="SM00239">
    <property type="entry name" value="C2"/>
    <property type="match status" value="1"/>
</dbReference>
<proteinExistence type="predicted"/>
<feature type="compositionally biased region" description="Low complexity" evidence="6">
    <location>
        <begin position="243"/>
        <end position="252"/>
    </location>
</feature>
<evidence type="ECO:0000256" key="4">
    <source>
        <dbReference type="ARBA" id="ARBA00022753"/>
    </source>
</evidence>
<feature type="region of interest" description="Disordered" evidence="6">
    <location>
        <begin position="774"/>
        <end position="830"/>
    </location>
</feature>
<dbReference type="GeneID" id="108680477"/>
<accession>A0A8B7PFL3</accession>
<dbReference type="InterPro" id="IPR000008">
    <property type="entry name" value="C2_dom"/>
</dbReference>
<keyword evidence="3" id="KW-0597">Phosphoprotein</keyword>
<dbReference type="Gene3D" id="2.60.40.150">
    <property type="entry name" value="C2 domain"/>
    <property type="match status" value="1"/>
</dbReference>
<dbReference type="InterPro" id="IPR019018">
    <property type="entry name" value="Rab-bd_FIP-RBD"/>
</dbReference>
<feature type="compositionally biased region" description="Low complexity" evidence="6">
    <location>
        <begin position="299"/>
        <end position="310"/>
    </location>
</feature>
<dbReference type="PANTHER" id="PTHR15746">
    <property type="entry name" value="RAB11-RELATED"/>
    <property type="match status" value="1"/>
</dbReference>
<dbReference type="GO" id="GO:0055037">
    <property type="term" value="C:recycling endosome"/>
    <property type="evidence" value="ECO:0007669"/>
    <property type="project" value="UniProtKB-SubCell"/>
</dbReference>
<keyword evidence="9" id="KW-1185">Reference proteome</keyword>
<dbReference type="RefSeq" id="XP_018024790.1">
    <property type="nucleotide sequence ID" value="XM_018169301.2"/>
</dbReference>
<organism evidence="9 10">
    <name type="scientific">Hyalella azteca</name>
    <name type="common">Amphipod</name>
    <dbReference type="NCBI Taxonomy" id="294128"/>
    <lineage>
        <taxon>Eukaryota</taxon>
        <taxon>Metazoa</taxon>
        <taxon>Ecdysozoa</taxon>
        <taxon>Arthropoda</taxon>
        <taxon>Crustacea</taxon>
        <taxon>Multicrustacea</taxon>
        <taxon>Malacostraca</taxon>
        <taxon>Eumalacostraca</taxon>
        <taxon>Peracarida</taxon>
        <taxon>Amphipoda</taxon>
        <taxon>Senticaudata</taxon>
        <taxon>Talitrida</taxon>
        <taxon>Talitroidea</taxon>
        <taxon>Hyalellidae</taxon>
        <taxon>Hyalella</taxon>
    </lineage>
</organism>
<sequence>MWQPTHVQVTVQRAKGLLIKGKNDTNDALVMIALGKERFQTSIKEKSSDPVEWHEECDLEIPAQGNTAAVQLTVLHRNGLGLDEFLGQVSLPLSDFDVYERPRTKSYKLQGKPDKSRKKAEKERGEIEAKIAFIVKSGEFLDVAKKEKHKSSLTSLKHLGGSLLSIGNKDKNSLKKFTKSVSNRMDKIVPKKKRSGKSDDSLPPQLMASRQWSGEADPGVISDEDDDDDLAFDDVKVGSTVNSSPYSTASRTSSRHLPRLPDEDSLAGASYSGIETSPVSRYGATRQMQDQDDREDEVAQSSSAASEQQQFSPLAPTASSPTEPCPPSPFTRNRLPNTALTRSKRRLVAARPPPVQVPTEPQVPVAASVQEEPSPPPSPEPYSLSLNFANLTPIELPPPKPKQRKISAYDDVANATNEDVPTAQPLAYNPFDVQTTVAKEAPKSAVLPANPFDEEPPKNPFDEDDEETNNPFTVAATPKNPFEENETDDRSNAATKSATESHARAAEGPAAVSSSLTSNAQFERTSNGQFERNVKKSRAPPIPTQRSTKVDLSKRQEEAPEIKDDVQVSARSAEAARRRSSVPALAGLQRPDSSNPSTFEISRSSSGSVITTAQSEMFPRMGTPSYSSKPYFELHDSPPSTHSGVSSRGAASGATGSLCSMKDDGDGTGGGGLGGRSGDMVRGGSVKEKRSSQPLEDEWERKLCGKRSTVGSLERLSAAGAGGGSSRSSLNNSCASSLHDLQPQLSPADHLAGGGTRFPEVKALTLDRSAKLPTFEDSSETAKKQKRKGLKNRLFSRGSNSRVEEEGRVVEGGNDKLPNAPATNPHSRLSQDIHNKFAGKSREDLMEQILTLQSLLERQARHGRDLEEYIDNLLSRVMDASPHLLQAPGATQPSNAMPQRPKLGRLLFKI</sequence>
<evidence type="ECO:0000259" key="8">
    <source>
        <dbReference type="PROSITE" id="PS51511"/>
    </source>
</evidence>
<dbReference type="KEGG" id="hazt:108680477"/>
<dbReference type="PROSITE" id="PS50004">
    <property type="entry name" value="C2"/>
    <property type="match status" value="1"/>
</dbReference>
<evidence type="ECO:0000256" key="6">
    <source>
        <dbReference type="SAM" id="MobiDB-lite"/>
    </source>
</evidence>
<dbReference type="InterPro" id="IPR035892">
    <property type="entry name" value="C2_domain_sf"/>
</dbReference>
<comment type="subcellular location">
    <subcellularLocation>
        <location evidence="1">Recycling endosome</location>
    </subcellularLocation>
</comment>
<dbReference type="GO" id="GO:0045055">
    <property type="term" value="P:regulated exocytosis"/>
    <property type="evidence" value="ECO:0007669"/>
    <property type="project" value="TreeGrafter"/>
</dbReference>
<feature type="compositionally biased region" description="Low complexity" evidence="6">
    <location>
        <begin position="726"/>
        <end position="738"/>
    </location>
</feature>
<dbReference type="Gene3D" id="1.20.5.2440">
    <property type="match status" value="1"/>
</dbReference>
<dbReference type="GO" id="GO:0015031">
    <property type="term" value="P:protein transport"/>
    <property type="evidence" value="ECO:0007669"/>
    <property type="project" value="UniProtKB-KW"/>
</dbReference>
<protein>
    <submittedName>
        <fullName evidence="10">Rab11 family-interacting protein 1 isoform X1</fullName>
    </submittedName>
</protein>
<dbReference type="Pfam" id="PF09457">
    <property type="entry name" value="RBD-FIP"/>
    <property type="match status" value="1"/>
</dbReference>
<feature type="domain" description="C2" evidence="7">
    <location>
        <begin position="1"/>
        <end position="107"/>
    </location>
</feature>
<name>A0A8B7PFL3_HYAAZ</name>
<dbReference type="Pfam" id="PF00168">
    <property type="entry name" value="C2"/>
    <property type="match status" value="1"/>
</dbReference>
<evidence type="ECO:0000256" key="3">
    <source>
        <dbReference type="ARBA" id="ARBA00022553"/>
    </source>
</evidence>
<dbReference type="SUPFAM" id="SSF49562">
    <property type="entry name" value="C2 domain (Calcium/lipid-binding domain, CaLB)"/>
    <property type="match status" value="1"/>
</dbReference>
<dbReference type="Proteomes" id="UP000694843">
    <property type="component" value="Unplaced"/>
</dbReference>
<evidence type="ECO:0000313" key="10">
    <source>
        <dbReference type="RefSeq" id="XP_018024790.1"/>
    </source>
</evidence>
<feature type="compositionally biased region" description="Acidic residues" evidence="6">
    <location>
        <begin position="222"/>
        <end position="232"/>
    </location>
</feature>
<feature type="region of interest" description="Disordered" evidence="6">
    <location>
        <begin position="439"/>
        <end position="756"/>
    </location>
</feature>
<feature type="compositionally biased region" description="Basic and acidic residues" evidence="6">
    <location>
        <begin position="548"/>
        <end position="566"/>
    </location>
</feature>
<feature type="compositionally biased region" description="Gly residues" evidence="6">
    <location>
        <begin position="667"/>
        <end position="677"/>
    </location>
</feature>
<feature type="compositionally biased region" description="Polar residues" evidence="6">
    <location>
        <begin position="330"/>
        <end position="341"/>
    </location>
</feature>
<dbReference type="InterPro" id="IPR037789">
    <property type="entry name" value="FIP_classI"/>
</dbReference>
<dbReference type="OrthoDB" id="8956628at2759"/>
<feature type="compositionally biased region" description="Polar residues" evidence="6">
    <location>
        <begin position="591"/>
        <end position="615"/>
    </location>
</feature>
<keyword evidence="4" id="KW-0967">Endosome</keyword>
<dbReference type="GO" id="GO:0031267">
    <property type="term" value="F:small GTPase binding"/>
    <property type="evidence" value="ECO:0007669"/>
    <property type="project" value="InterPro"/>
</dbReference>
<evidence type="ECO:0000256" key="5">
    <source>
        <dbReference type="ARBA" id="ARBA00022927"/>
    </source>
</evidence>
<feature type="domain" description="FIP-RBD" evidence="8">
    <location>
        <begin position="826"/>
        <end position="888"/>
    </location>
</feature>
<dbReference type="SUPFAM" id="SSF144270">
    <property type="entry name" value="Eferin C-derminal domain-like"/>
    <property type="match status" value="1"/>
</dbReference>
<gene>
    <name evidence="10" type="primary">LOC108680477</name>
</gene>